<feature type="domain" description="SnoaL-like" evidence="1">
    <location>
        <begin position="15"/>
        <end position="136"/>
    </location>
</feature>
<gene>
    <name evidence="2" type="ORF">C7389_12448</name>
</gene>
<keyword evidence="3" id="KW-1185">Reference proteome</keyword>
<dbReference type="InterPro" id="IPR032710">
    <property type="entry name" value="NTF2-like_dom_sf"/>
</dbReference>
<protein>
    <submittedName>
        <fullName evidence="2">Ketosteroid isomerase-like protein</fullName>
    </submittedName>
</protein>
<dbReference type="OrthoDB" id="9812295at2"/>
<dbReference type="Pfam" id="PF13474">
    <property type="entry name" value="SnoaL_3"/>
    <property type="match status" value="1"/>
</dbReference>
<accession>A0A4R6DRG9</accession>
<dbReference type="Proteomes" id="UP000295129">
    <property type="component" value="Unassembled WGS sequence"/>
</dbReference>
<name>A0A4R6DRG9_9RHOO</name>
<dbReference type="EMBL" id="SNVV01000024">
    <property type="protein sequence ID" value="TDN46888.1"/>
    <property type="molecule type" value="Genomic_DNA"/>
</dbReference>
<comment type="caution">
    <text evidence="2">The sequence shown here is derived from an EMBL/GenBank/DDBJ whole genome shotgun (WGS) entry which is preliminary data.</text>
</comment>
<reference evidence="2 3" key="1">
    <citation type="submission" date="2019-03" db="EMBL/GenBank/DDBJ databases">
        <title>Genomic Encyclopedia of Type Strains, Phase IV (KMG-IV): sequencing the most valuable type-strain genomes for metagenomic binning, comparative biology and taxonomic classification.</title>
        <authorList>
            <person name="Goeker M."/>
        </authorList>
    </citation>
    <scope>NUCLEOTIDE SEQUENCE [LARGE SCALE GENOMIC DNA]</scope>
    <source>
        <strain evidence="2 3">DSM 12121</strain>
    </source>
</reference>
<evidence type="ECO:0000313" key="3">
    <source>
        <dbReference type="Proteomes" id="UP000295129"/>
    </source>
</evidence>
<evidence type="ECO:0000259" key="1">
    <source>
        <dbReference type="Pfam" id="PF13474"/>
    </source>
</evidence>
<dbReference type="GO" id="GO:0016853">
    <property type="term" value="F:isomerase activity"/>
    <property type="evidence" value="ECO:0007669"/>
    <property type="project" value="UniProtKB-KW"/>
</dbReference>
<organism evidence="2 3">
    <name type="scientific">Azoarcus indigens</name>
    <dbReference type="NCBI Taxonomy" id="29545"/>
    <lineage>
        <taxon>Bacteria</taxon>
        <taxon>Pseudomonadati</taxon>
        <taxon>Pseudomonadota</taxon>
        <taxon>Betaproteobacteria</taxon>
        <taxon>Rhodocyclales</taxon>
        <taxon>Zoogloeaceae</taxon>
        <taxon>Azoarcus</taxon>
    </lineage>
</organism>
<proteinExistence type="predicted"/>
<sequence>MNDKTLSGNADQAAVREVLERWLAAARKSDLDGIFSCYADEIVAYDAILALRIAGTEAYRKHWQACIEMCPGPVLFQMGELKVEAGTDVAFAFYLLRCGAVDDKGAEQASWMRVTVCLKKKAAGWRIVHEHFSAPFDPQTNKAMFNLAP</sequence>
<dbReference type="InterPro" id="IPR037401">
    <property type="entry name" value="SnoaL-like"/>
</dbReference>
<dbReference type="AlphaFoldDB" id="A0A4R6DRG9"/>
<dbReference type="Gene3D" id="3.10.450.50">
    <property type="match status" value="1"/>
</dbReference>
<dbReference type="RefSeq" id="WP_133594569.1">
    <property type="nucleotide sequence ID" value="NZ_SNVV01000024.1"/>
</dbReference>
<keyword evidence="2" id="KW-0413">Isomerase</keyword>
<dbReference type="SUPFAM" id="SSF54427">
    <property type="entry name" value="NTF2-like"/>
    <property type="match status" value="1"/>
</dbReference>
<evidence type="ECO:0000313" key="2">
    <source>
        <dbReference type="EMBL" id="TDN46888.1"/>
    </source>
</evidence>